<dbReference type="Pfam" id="PF10521">
    <property type="entry name" value="Tti2"/>
    <property type="match status" value="1"/>
</dbReference>
<dbReference type="PANTHER" id="PTHR32226:SF2">
    <property type="entry name" value="TELO2-INTERACTING PROTEIN 2"/>
    <property type="match status" value="1"/>
</dbReference>
<dbReference type="GO" id="GO:0005634">
    <property type="term" value="C:nucleus"/>
    <property type="evidence" value="ECO:0007669"/>
    <property type="project" value="TreeGrafter"/>
</dbReference>
<organism evidence="2 3">
    <name type="scientific">Fibroporia radiculosa</name>
    <dbReference type="NCBI Taxonomy" id="599839"/>
    <lineage>
        <taxon>Eukaryota</taxon>
        <taxon>Fungi</taxon>
        <taxon>Dikarya</taxon>
        <taxon>Basidiomycota</taxon>
        <taxon>Agaricomycotina</taxon>
        <taxon>Agaricomycetes</taxon>
        <taxon>Polyporales</taxon>
        <taxon>Fibroporiaceae</taxon>
        <taxon>Fibroporia</taxon>
    </lineage>
</organism>
<dbReference type="HOGENOM" id="CLU_046584_0_0_1"/>
<proteinExistence type="inferred from homology"/>
<dbReference type="RefSeq" id="XP_012183273.1">
    <property type="nucleotide sequence ID" value="XM_012327883.1"/>
</dbReference>
<dbReference type="STRING" id="599839.J4GS93"/>
<evidence type="ECO:0000313" key="3">
    <source>
        <dbReference type="Proteomes" id="UP000006352"/>
    </source>
</evidence>
<name>J4GS93_9APHY</name>
<dbReference type="InParanoid" id="J4GS93"/>
<dbReference type="EMBL" id="HE797137">
    <property type="protein sequence ID" value="CCM03990.1"/>
    <property type="molecule type" value="Genomic_DNA"/>
</dbReference>
<dbReference type="PANTHER" id="PTHR32226">
    <property type="entry name" value="TELO2-INTERACTING PROTEIN 2"/>
    <property type="match status" value="1"/>
</dbReference>
<keyword evidence="3" id="KW-1185">Reference proteome</keyword>
<evidence type="ECO:0000256" key="1">
    <source>
        <dbReference type="ARBA" id="ARBA00034736"/>
    </source>
</evidence>
<dbReference type="Proteomes" id="UP000006352">
    <property type="component" value="Unassembled WGS sequence"/>
</dbReference>
<comment type="similarity">
    <text evidence="1">Belongs to the TTI2 family.</text>
</comment>
<protein>
    <submittedName>
        <fullName evidence="2">Uncharacterized protein</fullName>
    </submittedName>
</protein>
<dbReference type="InterPro" id="IPR018870">
    <property type="entry name" value="Tti2"/>
</dbReference>
<dbReference type="GO" id="GO:0110078">
    <property type="term" value="C:TTT Hsp90 cochaperone complex"/>
    <property type="evidence" value="ECO:0007669"/>
    <property type="project" value="InterPro"/>
</dbReference>
<evidence type="ECO:0000313" key="2">
    <source>
        <dbReference type="EMBL" id="CCM03990.1"/>
    </source>
</evidence>
<accession>J4GS93</accession>
<dbReference type="GeneID" id="24098901"/>
<reference evidence="2 3" key="1">
    <citation type="journal article" date="2012" name="Appl. Environ. Microbiol.">
        <title>Short-read sequencing for genomic analysis of the brown rot fungus Fibroporia radiculosa.</title>
        <authorList>
            <person name="Tang J.D."/>
            <person name="Perkins A.D."/>
            <person name="Sonstegard T.S."/>
            <person name="Schroeder S.G."/>
            <person name="Burgess S.C."/>
            <person name="Diehl S.V."/>
        </authorList>
    </citation>
    <scope>NUCLEOTIDE SEQUENCE [LARGE SCALE GENOMIC DNA]</scope>
    <source>
        <strain evidence="2 3">TFFH 294</strain>
    </source>
</reference>
<dbReference type="AlphaFoldDB" id="J4GS93"/>
<dbReference type="SUPFAM" id="SSF48371">
    <property type="entry name" value="ARM repeat"/>
    <property type="match status" value="1"/>
</dbReference>
<dbReference type="OrthoDB" id="6417021at2759"/>
<sequence>MADSDRLQSTLRQLEIALEFAQYSALTDADTLARLEEWKRRATAVLADLRVRPQPHLALSVQAQVVFSVAHFDGEGPWISEDAGRDAKGILQLYSAPEVSLLQEILSRHVKPVFHANPHPSLNPSTGRKLSRAAGGPLAHLDHLEGQTWKLHTGIVNTLSWCLRHSSSIVYEKLWHLIIPPVMTMLDDYEAPQKMHGIRLVTEMLQEVPADLLCRTGVDRLLSSSLKTCLTFLHSPETPSLIRAAVCTFVSLTLRTTPPGSEERFNQLCGILGDGIIGGVWIYAARDADAIEASVDVLPMAVQALGIGSVRYLKGIVPQLIYPLTPAPENVATKQLQFSSLRALAVVIRECAPRMHKWKGVILEGVLKCWVSLIDVGTSDKETLQLKDALKGIASSLLKACPSMAQVEYARLLEMDEQMFGPLVRLETA</sequence>
<dbReference type="GO" id="GO:0005829">
    <property type="term" value="C:cytosol"/>
    <property type="evidence" value="ECO:0007669"/>
    <property type="project" value="TreeGrafter"/>
</dbReference>
<dbReference type="InterPro" id="IPR016024">
    <property type="entry name" value="ARM-type_fold"/>
</dbReference>
<gene>
    <name evidence="2" type="ORF">FIBRA_06146</name>
</gene>